<keyword evidence="2" id="KW-1185">Reference proteome</keyword>
<organism evidence="1 2">
    <name type="scientific">Microcoleus anatoxicus PTRS2</name>
    <dbReference type="NCBI Taxonomy" id="2705321"/>
    <lineage>
        <taxon>Bacteria</taxon>
        <taxon>Bacillati</taxon>
        <taxon>Cyanobacteriota</taxon>
        <taxon>Cyanophyceae</taxon>
        <taxon>Oscillatoriophycideae</taxon>
        <taxon>Oscillatoriales</taxon>
        <taxon>Microcoleaceae</taxon>
        <taxon>Microcoleus</taxon>
        <taxon>Microcoleus anatoxicus</taxon>
    </lineage>
</organism>
<evidence type="ECO:0000313" key="1">
    <source>
        <dbReference type="EMBL" id="MEK0188847.1"/>
    </source>
</evidence>
<accession>A0ABU8YWJ8</accession>
<proteinExistence type="predicted"/>
<name>A0ABU8YWJ8_9CYAN</name>
<protein>
    <recommendedName>
        <fullName evidence="3">DUF104 domain-containing protein</fullName>
    </recommendedName>
</protein>
<sequence length="79" mass="9048">MLQSIEGIYRNGKIELLEMPADIEEAQVIVTFLPKSGLIDLPSRGIDREQASDLRLRLTRFAPDWERPEMDAYDALSSR</sequence>
<evidence type="ECO:0000313" key="2">
    <source>
        <dbReference type="Proteomes" id="UP001384579"/>
    </source>
</evidence>
<dbReference type="RefSeq" id="WP_340526272.1">
    <property type="nucleotide sequence ID" value="NZ_JBBLXS010000788.1"/>
</dbReference>
<dbReference type="Proteomes" id="UP001384579">
    <property type="component" value="Unassembled WGS sequence"/>
</dbReference>
<reference evidence="1 2" key="1">
    <citation type="journal article" date="2020" name="Harmful Algae">
        <title>Molecular and morphological characterization of a novel dihydroanatoxin-a producing Microcoleus species (cyanobacteria) from the Russian River, California, USA.</title>
        <authorList>
            <person name="Conklin K.Y."/>
            <person name="Stancheva R."/>
            <person name="Otten T.G."/>
            <person name="Fadness R."/>
            <person name="Boyer G.L."/>
            <person name="Read B."/>
            <person name="Zhang X."/>
            <person name="Sheath R.G."/>
        </authorList>
    </citation>
    <scope>NUCLEOTIDE SEQUENCE [LARGE SCALE GENOMIC DNA]</scope>
    <source>
        <strain evidence="1 2">PTRS2</strain>
    </source>
</reference>
<dbReference type="EMBL" id="JBBLXS010000788">
    <property type="protein sequence ID" value="MEK0188847.1"/>
    <property type="molecule type" value="Genomic_DNA"/>
</dbReference>
<evidence type="ECO:0008006" key="3">
    <source>
        <dbReference type="Google" id="ProtNLM"/>
    </source>
</evidence>
<gene>
    <name evidence="1" type="ORF">WMG39_28950</name>
</gene>
<comment type="caution">
    <text evidence="1">The sequence shown here is derived from an EMBL/GenBank/DDBJ whole genome shotgun (WGS) entry which is preliminary data.</text>
</comment>